<gene>
    <name evidence="2" type="ORF">SAMN04488136_1301</name>
</gene>
<evidence type="ECO:0000313" key="2">
    <source>
        <dbReference type="EMBL" id="SDH80123.1"/>
    </source>
</evidence>
<evidence type="ECO:0000256" key="1">
    <source>
        <dbReference type="SAM" id="MobiDB-lite"/>
    </source>
</evidence>
<sequence>MSEGLTQSHCTINIETLPRITPKSTSKITSPDYPHDFTDDADGKC</sequence>
<proteinExistence type="predicted"/>
<reference evidence="2 3" key="1">
    <citation type="submission" date="2016-10" db="EMBL/GenBank/DDBJ databases">
        <authorList>
            <person name="de Groot N.N."/>
        </authorList>
    </citation>
    <scope>NUCLEOTIDE SEQUENCE [LARGE SCALE GENOMIC DNA]</scope>
    <source>
        <strain evidence="2 3">CGMCC 1.10228</strain>
    </source>
</reference>
<keyword evidence="3" id="KW-1185">Reference proteome</keyword>
<protein>
    <submittedName>
        <fullName evidence="2">Uncharacterized protein</fullName>
    </submittedName>
</protein>
<dbReference type="STRING" id="861298.SAMN04488136_1301"/>
<feature type="compositionally biased region" description="Basic and acidic residues" evidence="1">
    <location>
        <begin position="33"/>
        <end position="45"/>
    </location>
</feature>
<evidence type="ECO:0000313" key="3">
    <source>
        <dbReference type="Proteomes" id="UP000198854"/>
    </source>
</evidence>
<name>A0A1G8FDD8_9VIBR</name>
<dbReference type="AlphaFoldDB" id="A0A1G8FDD8"/>
<feature type="region of interest" description="Disordered" evidence="1">
    <location>
        <begin position="20"/>
        <end position="45"/>
    </location>
</feature>
<accession>A0A1G8FDD8</accession>
<dbReference type="EMBL" id="FNDD01000030">
    <property type="protein sequence ID" value="SDH80123.1"/>
    <property type="molecule type" value="Genomic_DNA"/>
</dbReference>
<organism evidence="2 3">
    <name type="scientific">Vibrio xiamenensis</name>
    <dbReference type="NCBI Taxonomy" id="861298"/>
    <lineage>
        <taxon>Bacteria</taxon>
        <taxon>Pseudomonadati</taxon>
        <taxon>Pseudomonadota</taxon>
        <taxon>Gammaproteobacteria</taxon>
        <taxon>Vibrionales</taxon>
        <taxon>Vibrionaceae</taxon>
        <taxon>Vibrio</taxon>
    </lineage>
</organism>
<dbReference type="Proteomes" id="UP000198854">
    <property type="component" value="Unassembled WGS sequence"/>
</dbReference>